<reference evidence="1" key="1">
    <citation type="journal article" date="2015" name="Nature">
        <title>Complex archaea that bridge the gap between prokaryotes and eukaryotes.</title>
        <authorList>
            <person name="Spang A."/>
            <person name="Saw J.H."/>
            <person name="Jorgensen S.L."/>
            <person name="Zaremba-Niedzwiedzka K."/>
            <person name="Martijn J."/>
            <person name="Lind A.E."/>
            <person name="van Eijk R."/>
            <person name="Schleper C."/>
            <person name="Guy L."/>
            <person name="Ettema T.J."/>
        </authorList>
    </citation>
    <scope>NUCLEOTIDE SEQUENCE</scope>
</reference>
<proteinExistence type="predicted"/>
<evidence type="ECO:0008006" key="2">
    <source>
        <dbReference type="Google" id="ProtNLM"/>
    </source>
</evidence>
<gene>
    <name evidence="1" type="ORF">LCGC14_2196270</name>
</gene>
<organism evidence="1">
    <name type="scientific">marine sediment metagenome</name>
    <dbReference type="NCBI Taxonomy" id="412755"/>
    <lineage>
        <taxon>unclassified sequences</taxon>
        <taxon>metagenomes</taxon>
        <taxon>ecological metagenomes</taxon>
    </lineage>
</organism>
<sequence>MVRYVTTEERHRCPTPGCEVLFTSREGIPYGNRYIVCPRCDEIAQRRVRNGAA</sequence>
<evidence type="ECO:0000313" key="1">
    <source>
        <dbReference type="EMBL" id="KKL61346.1"/>
    </source>
</evidence>
<feature type="non-terminal residue" evidence="1">
    <location>
        <position position="53"/>
    </location>
</feature>
<name>A0A0F9E584_9ZZZZ</name>
<dbReference type="AlphaFoldDB" id="A0A0F9E584"/>
<comment type="caution">
    <text evidence="1">The sequence shown here is derived from an EMBL/GenBank/DDBJ whole genome shotgun (WGS) entry which is preliminary data.</text>
</comment>
<protein>
    <recommendedName>
        <fullName evidence="2">Small CPxCG-related zinc finger protein</fullName>
    </recommendedName>
</protein>
<accession>A0A0F9E584</accession>
<dbReference type="EMBL" id="LAZR01028849">
    <property type="protein sequence ID" value="KKL61346.1"/>
    <property type="molecule type" value="Genomic_DNA"/>
</dbReference>